<dbReference type="PANTHER" id="PTHR12389:SF0">
    <property type="entry name" value="E3 UBIQUITIN-PROTEIN LIGASE LISTERIN"/>
    <property type="match status" value="1"/>
</dbReference>
<comment type="subunit">
    <text evidence="15">Component of the ribosome quality control complex (RQC).</text>
</comment>
<comment type="catalytic activity">
    <reaction evidence="1 15">
        <text>S-ubiquitinyl-[E2 ubiquitin-conjugating enzyme]-L-cysteine + [acceptor protein]-L-lysine = [E2 ubiquitin-conjugating enzyme]-L-cysteine + N(6)-ubiquitinyl-[acceptor protein]-L-lysine.</text>
        <dbReference type="EC" id="2.3.2.27"/>
    </reaction>
</comment>
<sequence>MRSSSRQALKPPSGGGGRFSVRASPSSPEVVATLEVEDGAVLELVVKLPACMPLRAPEVECRRKVGLNEARLRKWLLSIASFLRYQNGSVADAIALWKRNIDSEFEGVEACLICYSVFSSVGGQLPRLVCRTCNVRFHPACLYKWFKSAGKSQCPHCQALW</sequence>
<comment type="pathway">
    <text evidence="3 15">Protein modification; protein ubiquitination.</text>
</comment>
<evidence type="ECO:0000256" key="4">
    <source>
        <dbReference type="ARBA" id="ARBA00007997"/>
    </source>
</evidence>
<organism evidence="19">
    <name type="scientific">Volvox carteri f. nagariensis</name>
    <dbReference type="NCBI Taxonomy" id="3068"/>
    <lineage>
        <taxon>Eukaryota</taxon>
        <taxon>Viridiplantae</taxon>
        <taxon>Chlorophyta</taxon>
        <taxon>core chlorophytes</taxon>
        <taxon>Chlorophyceae</taxon>
        <taxon>CS clade</taxon>
        <taxon>Chlamydomonadales</taxon>
        <taxon>Volvocaceae</taxon>
        <taxon>Volvox</taxon>
    </lineage>
</organism>
<evidence type="ECO:0000313" key="19">
    <source>
        <dbReference type="Proteomes" id="UP000001058"/>
    </source>
</evidence>
<keyword evidence="12 15" id="KW-0833">Ubl conjugation pathway</keyword>
<feature type="region of interest" description="Disordered" evidence="16">
    <location>
        <begin position="1"/>
        <end position="24"/>
    </location>
</feature>
<keyword evidence="8 15" id="KW-0808">Transferase</keyword>
<dbReference type="Proteomes" id="UP000001058">
    <property type="component" value="Unassembled WGS sequence"/>
</dbReference>
<dbReference type="GeneID" id="9619048"/>
<evidence type="ECO:0000256" key="5">
    <source>
        <dbReference type="ARBA" id="ARBA00012483"/>
    </source>
</evidence>
<evidence type="ECO:0000256" key="2">
    <source>
        <dbReference type="ARBA" id="ARBA00004514"/>
    </source>
</evidence>
<dbReference type="STRING" id="3068.D8TU53"/>
<keyword evidence="11 14" id="KW-0863">Zinc-finger</keyword>
<dbReference type="PANTHER" id="PTHR12389">
    <property type="entry name" value="ZINC FINGER PROTEIN 294"/>
    <property type="match status" value="1"/>
</dbReference>
<dbReference type="eggNOG" id="KOG0803">
    <property type="taxonomic scope" value="Eukaryota"/>
</dbReference>
<protein>
    <recommendedName>
        <fullName evidence="6 15">E3 ubiquitin-protein ligase listerin</fullName>
        <ecNumber evidence="5 15">2.3.2.27</ecNumber>
    </recommendedName>
    <alternativeName>
        <fullName evidence="15">RING-type E3 ubiquitin transferase listerin</fullName>
    </alternativeName>
</protein>
<dbReference type="GO" id="GO:0072344">
    <property type="term" value="P:rescue of stalled ribosome"/>
    <property type="evidence" value="ECO:0007669"/>
    <property type="project" value="UniProtKB-UniRule"/>
</dbReference>
<keyword evidence="9 15" id="KW-0479">Metal-binding</keyword>
<comment type="similarity">
    <text evidence="4 15">Belongs to the LTN1 family.</text>
</comment>
<dbReference type="InterPro" id="IPR039795">
    <property type="entry name" value="LTN1/Rkr1"/>
</dbReference>
<dbReference type="EC" id="2.3.2.27" evidence="5 15"/>
<evidence type="ECO:0000256" key="3">
    <source>
        <dbReference type="ARBA" id="ARBA00004906"/>
    </source>
</evidence>
<evidence type="ECO:0000256" key="15">
    <source>
        <dbReference type="RuleBase" id="RU367090"/>
    </source>
</evidence>
<evidence type="ECO:0000256" key="16">
    <source>
        <dbReference type="SAM" id="MobiDB-lite"/>
    </source>
</evidence>
<accession>D8TU53</accession>
<dbReference type="Pfam" id="PF23009">
    <property type="entry name" value="UBC_like"/>
    <property type="match status" value="1"/>
</dbReference>
<name>D8TU53_VOLCA</name>
<dbReference type="GO" id="GO:0061630">
    <property type="term" value="F:ubiquitin protein ligase activity"/>
    <property type="evidence" value="ECO:0007669"/>
    <property type="project" value="UniProtKB-UniRule"/>
</dbReference>
<dbReference type="InterPro" id="IPR054478">
    <property type="entry name" value="LTN1_UBC"/>
</dbReference>
<dbReference type="Gene3D" id="3.30.40.10">
    <property type="entry name" value="Zinc/RING finger domain, C3HC4 (zinc finger)"/>
    <property type="match status" value="1"/>
</dbReference>
<dbReference type="InParanoid" id="D8TU53"/>
<comment type="function">
    <text evidence="15">E3 ubiquitin-protein ligase. Component of the ribosome quality control complex (RQC), a ribosome-associated complex that mediates ubiquitination and extraction of incompletely synthesized nascent chains for proteasomal degradation.</text>
</comment>
<dbReference type="PROSITE" id="PS50089">
    <property type="entry name" value="ZF_RING_2"/>
    <property type="match status" value="1"/>
</dbReference>
<keyword evidence="7" id="KW-0963">Cytoplasm</keyword>
<dbReference type="GO" id="GO:0005829">
    <property type="term" value="C:cytosol"/>
    <property type="evidence" value="ECO:0007669"/>
    <property type="project" value="UniProtKB-SubCell"/>
</dbReference>
<evidence type="ECO:0000259" key="17">
    <source>
        <dbReference type="PROSITE" id="PS50089"/>
    </source>
</evidence>
<dbReference type="UniPathway" id="UPA00143"/>
<proteinExistence type="inferred from homology"/>
<evidence type="ECO:0000256" key="12">
    <source>
        <dbReference type="ARBA" id="ARBA00022786"/>
    </source>
</evidence>
<dbReference type="KEGG" id="vcn:VOLCADRAFT_59832"/>
<dbReference type="GO" id="GO:1990116">
    <property type="term" value="P:ribosome-associated ubiquitin-dependent protein catabolic process"/>
    <property type="evidence" value="ECO:0007669"/>
    <property type="project" value="UniProtKB-UniRule"/>
</dbReference>
<evidence type="ECO:0000313" key="18">
    <source>
        <dbReference type="EMBL" id="EFJ49081.1"/>
    </source>
</evidence>
<dbReference type="GO" id="GO:0016567">
    <property type="term" value="P:protein ubiquitination"/>
    <property type="evidence" value="ECO:0007669"/>
    <property type="project" value="UniProtKB-UniPathway"/>
</dbReference>
<dbReference type="OrthoDB" id="6108at2759"/>
<dbReference type="RefSeq" id="XP_002949978.1">
    <property type="nucleotide sequence ID" value="XM_002949932.1"/>
</dbReference>
<dbReference type="SUPFAM" id="SSF57850">
    <property type="entry name" value="RING/U-box"/>
    <property type="match status" value="1"/>
</dbReference>
<comment type="subcellular location">
    <subcellularLocation>
        <location evidence="2">Cytoplasm</location>
        <location evidence="2">Cytosol</location>
    </subcellularLocation>
</comment>
<dbReference type="CDD" id="cd16491">
    <property type="entry name" value="RING-CH-C4HC3_LTN1"/>
    <property type="match status" value="1"/>
</dbReference>
<dbReference type="AlphaFoldDB" id="D8TU53"/>
<dbReference type="GO" id="GO:0043023">
    <property type="term" value="F:ribosomal large subunit binding"/>
    <property type="evidence" value="ECO:0007669"/>
    <property type="project" value="TreeGrafter"/>
</dbReference>
<evidence type="ECO:0000256" key="11">
    <source>
        <dbReference type="ARBA" id="ARBA00022771"/>
    </source>
</evidence>
<evidence type="ECO:0000256" key="13">
    <source>
        <dbReference type="ARBA" id="ARBA00022833"/>
    </source>
</evidence>
<dbReference type="InterPro" id="IPR013083">
    <property type="entry name" value="Znf_RING/FYVE/PHD"/>
</dbReference>
<evidence type="ECO:0000256" key="10">
    <source>
        <dbReference type="ARBA" id="ARBA00022737"/>
    </source>
</evidence>
<evidence type="ECO:0000256" key="8">
    <source>
        <dbReference type="ARBA" id="ARBA00022679"/>
    </source>
</evidence>
<evidence type="ECO:0000256" key="7">
    <source>
        <dbReference type="ARBA" id="ARBA00022490"/>
    </source>
</evidence>
<dbReference type="FunFam" id="3.30.40.10:FF:000038">
    <property type="entry name" value="E3 ubiquitin-protein ligase listerin"/>
    <property type="match status" value="1"/>
</dbReference>
<dbReference type="GO" id="GO:1990112">
    <property type="term" value="C:RQC complex"/>
    <property type="evidence" value="ECO:0007669"/>
    <property type="project" value="UniProtKB-UniRule"/>
</dbReference>
<evidence type="ECO:0000256" key="1">
    <source>
        <dbReference type="ARBA" id="ARBA00000900"/>
    </source>
</evidence>
<keyword evidence="13 15" id="KW-0862">Zinc</keyword>
<reference evidence="18 19" key="1">
    <citation type="journal article" date="2010" name="Science">
        <title>Genomic analysis of organismal complexity in the multicellular green alga Volvox carteri.</title>
        <authorList>
            <person name="Prochnik S.E."/>
            <person name="Umen J."/>
            <person name="Nedelcu A.M."/>
            <person name="Hallmann A."/>
            <person name="Miller S.M."/>
            <person name="Nishii I."/>
            <person name="Ferris P."/>
            <person name="Kuo A."/>
            <person name="Mitros T."/>
            <person name="Fritz-Laylin L.K."/>
            <person name="Hellsten U."/>
            <person name="Chapman J."/>
            <person name="Simakov O."/>
            <person name="Rensing S.A."/>
            <person name="Terry A."/>
            <person name="Pangilinan J."/>
            <person name="Kapitonov V."/>
            <person name="Jurka J."/>
            <person name="Salamov A."/>
            <person name="Shapiro H."/>
            <person name="Schmutz J."/>
            <person name="Grimwood J."/>
            <person name="Lindquist E."/>
            <person name="Lucas S."/>
            <person name="Grigoriev I.V."/>
            <person name="Schmitt R."/>
            <person name="Kirk D."/>
            <person name="Rokhsar D.S."/>
        </authorList>
    </citation>
    <scope>NUCLEOTIDE SEQUENCE [LARGE SCALE GENOMIC DNA]</scope>
    <source>
        <strain evidence="19">f. Nagariensis / Eve</strain>
    </source>
</reference>
<evidence type="ECO:0000256" key="6">
    <source>
        <dbReference type="ARBA" id="ARBA00017157"/>
    </source>
</evidence>
<evidence type="ECO:0000256" key="9">
    <source>
        <dbReference type="ARBA" id="ARBA00022723"/>
    </source>
</evidence>
<feature type="domain" description="RING-type" evidence="17">
    <location>
        <begin position="111"/>
        <end position="158"/>
    </location>
</feature>
<dbReference type="InterPro" id="IPR039804">
    <property type="entry name" value="RING-CH-C4HC3_LTN1"/>
</dbReference>
<dbReference type="EMBL" id="GL378337">
    <property type="protein sequence ID" value="EFJ49081.1"/>
    <property type="molecule type" value="Genomic_DNA"/>
</dbReference>
<dbReference type="InterPro" id="IPR001841">
    <property type="entry name" value="Znf_RING"/>
</dbReference>
<evidence type="ECO:0000256" key="14">
    <source>
        <dbReference type="PROSITE-ProRule" id="PRU00175"/>
    </source>
</evidence>
<dbReference type="GO" id="GO:0008270">
    <property type="term" value="F:zinc ion binding"/>
    <property type="evidence" value="ECO:0007669"/>
    <property type="project" value="UniProtKB-KW"/>
</dbReference>
<keyword evidence="10" id="KW-0677">Repeat</keyword>
<gene>
    <name evidence="18" type="ORF">VOLCADRAFT_59832</name>
</gene>
<keyword evidence="19" id="KW-1185">Reference proteome</keyword>